<comment type="caution">
    <text evidence="2">The sequence shown here is derived from an EMBL/GenBank/DDBJ whole genome shotgun (WGS) entry which is preliminary data.</text>
</comment>
<feature type="region of interest" description="Disordered" evidence="1">
    <location>
        <begin position="1"/>
        <end position="20"/>
    </location>
</feature>
<gene>
    <name evidence="2" type="ORF">AB0C36_09610</name>
</gene>
<feature type="compositionally biased region" description="Pro residues" evidence="1">
    <location>
        <begin position="74"/>
        <end position="86"/>
    </location>
</feature>
<dbReference type="Proteomes" id="UP001551482">
    <property type="component" value="Unassembled WGS sequence"/>
</dbReference>
<feature type="compositionally biased region" description="Pro residues" evidence="1">
    <location>
        <begin position="1"/>
        <end position="11"/>
    </location>
</feature>
<feature type="region of interest" description="Disordered" evidence="1">
    <location>
        <begin position="48"/>
        <end position="117"/>
    </location>
</feature>
<reference evidence="2 3" key="1">
    <citation type="submission" date="2024-06" db="EMBL/GenBank/DDBJ databases">
        <title>The Natural Products Discovery Center: Release of the First 8490 Sequenced Strains for Exploring Actinobacteria Biosynthetic Diversity.</title>
        <authorList>
            <person name="Kalkreuter E."/>
            <person name="Kautsar S.A."/>
            <person name="Yang D."/>
            <person name="Bader C.D."/>
            <person name="Teijaro C.N."/>
            <person name="Fluegel L."/>
            <person name="Davis C.M."/>
            <person name="Simpson J.R."/>
            <person name="Lauterbach L."/>
            <person name="Steele A.D."/>
            <person name="Gui C."/>
            <person name="Meng S."/>
            <person name="Li G."/>
            <person name="Viehrig K."/>
            <person name="Ye F."/>
            <person name="Su P."/>
            <person name="Kiefer A.F."/>
            <person name="Nichols A."/>
            <person name="Cepeda A.J."/>
            <person name="Yan W."/>
            <person name="Fan B."/>
            <person name="Jiang Y."/>
            <person name="Adhikari A."/>
            <person name="Zheng C.-J."/>
            <person name="Schuster L."/>
            <person name="Cowan T.M."/>
            <person name="Smanski M.J."/>
            <person name="Chevrette M.G."/>
            <person name="De Carvalho L.P.S."/>
            <person name="Shen B."/>
        </authorList>
    </citation>
    <scope>NUCLEOTIDE SEQUENCE [LARGE SCALE GENOMIC DNA]</scope>
    <source>
        <strain evidence="2 3">NPDC048946</strain>
    </source>
</reference>
<dbReference type="Gene3D" id="2.130.10.10">
    <property type="entry name" value="YVTN repeat-like/Quinoprotein amine dehydrogenase"/>
    <property type="match status" value="1"/>
</dbReference>
<feature type="compositionally biased region" description="Polar residues" evidence="1">
    <location>
        <begin position="93"/>
        <end position="109"/>
    </location>
</feature>
<name>A0ABV3DEA8_9ACTN</name>
<dbReference type="RefSeq" id="WP_358351772.1">
    <property type="nucleotide sequence ID" value="NZ_JBEZFP010000018.1"/>
</dbReference>
<dbReference type="InterPro" id="IPR015943">
    <property type="entry name" value="WD40/YVTN_repeat-like_dom_sf"/>
</dbReference>
<dbReference type="EMBL" id="JBEZFP010000018">
    <property type="protein sequence ID" value="MEU8133752.1"/>
    <property type="molecule type" value="Genomic_DNA"/>
</dbReference>
<organism evidence="2 3">
    <name type="scientific">Streptodolium elevatio</name>
    <dbReference type="NCBI Taxonomy" id="3157996"/>
    <lineage>
        <taxon>Bacteria</taxon>
        <taxon>Bacillati</taxon>
        <taxon>Actinomycetota</taxon>
        <taxon>Actinomycetes</taxon>
        <taxon>Kitasatosporales</taxon>
        <taxon>Streptomycetaceae</taxon>
        <taxon>Streptodolium</taxon>
    </lineage>
</organism>
<sequence>MTAIPAVPPSPGALGAPGARTASAHRRRGVLRAVVAVVIASTAVAACDSGGSAGAKNSEAPNRGSAPSSEASPSPKPKAPPLPPHVVPAWNTPPENESRTGNAGANGSKGQDVPRDDALGTWQVGSTLFVGRGTAMKMFDMQTGKELGSVAPPGRGMKPCAMTEAVNKDGIGAIAWTVYDDGSSDGACKKLSFVDARNGGKVLRTTEFAGRKRKDGSPWFYYESRIGFVGEDIVAALTPTSVVAFRVDDGSTAWTWENRSKDPSVFPNTMLIAPVVNTAMKTGPDVVAVISDASQSGGGYDLELVTLDAAGRQIGAQPTPFEGPVPDTNAEIVSAAPITVMFAPDLGDELPPQLLRFDRDGTQVASFPLAAQQGPVDYQGSRTLHGQVLLPYRVSGDTLYGMTRRDPFSSEGRPGVVAFDLASGELRWEVPSADMDKLVLVEADKDGLVVVNASYDRVRVESYAAADGQVTMLSEASPLNMQFPVSADSIITIADGRMLVTRITPIGYGTQAFAAP</sequence>
<keyword evidence="3" id="KW-1185">Reference proteome</keyword>
<evidence type="ECO:0000313" key="2">
    <source>
        <dbReference type="EMBL" id="MEU8133752.1"/>
    </source>
</evidence>
<dbReference type="SUPFAM" id="SSF50998">
    <property type="entry name" value="Quinoprotein alcohol dehydrogenase-like"/>
    <property type="match status" value="1"/>
</dbReference>
<proteinExistence type="predicted"/>
<accession>A0ABV3DEA8</accession>
<protein>
    <submittedName>
        <fullName evidence="2">Uncharacterized protein</fullName>
    </submittedName>
</protein>
<evidence type="ECO:0000256" key="1">
    <source>
        <dbReference type="SAM" id="MobiDB-lite"/>
    </source>
</evidence>
<dbReference type="InterPro" id="IPR011047">
    <property type="entry name" value="Quinoprotein_ADH-like_sf"/>
</dbReference>
<evidence type="ECO:0000313" key="3">
    <source>
        <dbReference type="Proteomes" id="UP001551482"/>
    </source>
</evidence>